<name>A0ABW1LN15_9ACTN</name>
<comment type="caution">
    <text evidence="1">The sequence shown here is derived from an EMBL/GenBank/DDBJ whole genome shotgun (WGS) entry which is preliminary data.</text>
</comment>
<organism evidence="1 2">
    <name type="scientific">Nocardioides hankookensis</name>
    <dbReference type="NCBI Taxonomy" id="443157"/>
    <lineage>
        <taxon>Bacteria</taxon>
        <taxon>Bacillati</taxon>
        <taxon>Actinomycetota</taxon>
        <taxon>Actinomycetes</taxon>
        <taxon>Propionibacteriales</taxon>
        <taxon>Nocardioidaceae</taxon>
        <taxon>Nocardioides</taxon>
    </lineage>
</organism>
<evidence type="ECO:0000313" key="1">
    <source>
        <dbReference type="EMBL" id="MFC6045118.1"/>
    </source>
</evidence>
<dbReference type="EMBL" id="JBHSRJ010000008">
    <property type="protein sequence ID" value="MFC6045118.1"/>
    <property type="molecule type" value="Genomic_DNA"/>
</dbReference>
<dbReference type="RefSeq" id="WP_379157719.1">
    <property type="nucleotide sequence ID" value="NZ_JBHSRJ010000008.1"/>
</dbReference>
<reference evidence="2" key="1">
    <citation type="journal article" date="2019" name="Int. J. Syst. Evol. Microbiol.">
        <title>The Global Catalogue of Microorganisms (GCM) 10K type strain sequencing project: providing services to taxonomists for standard genome sequencing and annotation.</title>
        <authorList>
            <consortium name="The Broad Institute Genomics Platform"/>
            <consortium name="The Broad Institute Genome Sequencing Center for Infectious Disease"/>
            <person name="Wu L."/>
            <person name="Ma J."/>
        </authorList>
    </citation>
    <scope>NUCLEOTIDE SEQUENCE [LARGE SCALE GENOMIC DNA]</scope>
    <source>
        <strain evidence="2">CCUG 54522</strain>
    </source>
</reference>
<accession>A0ABW1LN15</accession>
<keyword evidence="2" id="KW-1185">Reference proteome</keyword>
<proteinExistence type="predicted"/>
<gene>
    <name evidence="1" type="ORF">ACFPYL_18665</name>
</gene>
<protein>
    <submittedName>
        <fullName evidence="1">DUF2188 domain-containing protein</fullName>
    </submittedName>
</protein>
<evidence type="ECO:0000313" key="2">
    <source>
        <dbReference type="Proteomes" id="UP001596135"/>
    </source>
</evidence>
<sequence>MGEAIETYCEDGEWRNRMRGREPLPGTYGGQAAAVEVGRDEARIRGVAHVIRRIDGTVAERNRYPRRSGEIPG</sequence>
<dbReference type="Proteomes" id="UP001596135">
    <property type="component" value="Unassembled WGS sequence"/>
</dbReference>
<dbReference type="Pfam" id="PF09954">
    <property type="entry name" value="DUF2188"/>
    <property type="match status" value="1"/>
</dbReference>
<dbReference type="InterPro" id="IPR018691">
    <property type="entry name" value="DUF2188"/>
</dbReference>